<evidence type="ECO:0000313" key="1">
    <source>
        <dbReference type="EMBL" id="TWO69125.1"/>
    </source>
</evidence>
<proteinExistence type="predicted"/>
<protein>
    <submittedName>
        <fullName evidence="1">Uncharacterized protein</fullName>
    </submittedName>
</protein>
<comment type="caution">
    <text evidence="1">The sequence shown here is derived from an EMBL/GenBank/DDBJ whole genome shotgun (WGS) entry which is preliminary data.</text>
</comment>
<evidence type="ECO:0000313" key="2">
    <source>
        <dbReference type="Proteomes" id="UP000318199"/>
    </source>
</evidence>
<organism evidence="1 2">
    <name type="scientific">Caenimonas sedimenti</name>
    <dbReference type="NCBI Taxonomy" id="2596921"/>
    <lineage>
        <taxon>Bacteria</taxon>
        <taxon>Pseudomonadati</taxon>
        <taxon>Pseudomonadota</taxon>
        <taxon>Betaproteobacteria</taxon>
        <taxon>Burkholderiales</taxon>
        <taxon>Comamonadaceae</taxon>
        <taxon>Caenimonas</taxon>
    </lineage>
</organism>
<dbReference type="Proteomes" id="UP000318199">
    <property type="component" value="Unassembled WGS sequence"/>
</dbReference>
<sequence>MKIHYYVPDGIKKAQVRDGADLRETTPLSVAPLTAARVQAAACDSGYGSALSLYGASSPDYQDLQRHLRARARMVLTTLRRIPPDDYARAGFSDVLDGTELGDLGFLLGGICARLAAEAWISKFHKGWDLKHFWHRSVYAARATANARTVDFSGGTLATKNADYLLVRKSKNSSALRWHAVEAKGTHGNEDWGDLNRGIEQANELAMVVDETRVHALGDYLVAQAHFGSTSSGVRPLRLLTGSLIDPPPSPRGKRSQIYIVPALAELRSFIMSADQFRLLARSSGVEVPGGAISSTNSVFARLEGGERTRLVVATVVLALRNQAQELLAAIEAVLDAARLLEQRAEGRIDGHFWAATRSVLLAGPLSEANRTIGVQLIDTVSRRTPLQDNDLRRPLWMKAARLLVAASIPNTGSARELTSRLRNGCEVIREMSRSEGWFSTSNGALAFSGD</sequence>
<dbReference type="AlphaFoldDB" id="A0A562ZLA9"/>
<name>A0A562ZLA9_9BURK</name>
<gene>
    <name evidence="1" type="ORF">FN976_20535</name>
</gene>
<accession>A0A562ZLA9</accession>
<reference evidence="1 2" key="1">
    <citation type="submission" date="2019-07" db="EMBL/GenBank/DDBJ databases">
        <title>Caenimonas sedimenti sp. nov., isolated from activated sludge.</title>
        <authorList>
            <person name="Xu J."/>
        </authorList>
    </citation>
    <scope>NUCLEOTIDE SEQUENCE [LARGE SCALE GENOMIC DNA]</scope>
    <source>
        <strain evidence="1 2">HX-9-20</strain>
    </source>
</reference>
<dbReference type="EMBL" id="VOBQ01000016">
    <property type="protein sequence ID" value="TWO69125.1"/>
    <property type="molecule type" value="Genomic_DNA"/>
</dbReference>
<dbReference type="RefSeq" id="WP_145894935.1">
    <property type="nucleotide sequence ID" value="NZ_VOBQ01000016.1"/>
</dbReference>
<keyword evidence="2" id="KW-1185">Reference proteome</keyword>